<organism evidence="2 3">
    <name type="scientific">Streptomyces virginiae</name>
    <name type="common">Streptomyces cinnamonensis</name>
    <dbReference type="NCBI Taxonomy" id="1961"/>
    <lineage>
        <taxon>Bacteria</taxon>
        <taxon>Bacillati</taxon>
        <taxon>Actinomycetota</taxon>
        <taxon>Actinomycetes</taxon>
        <taxon>Kitasatosporales</taxon>
        <taxon>Streptomycetaceae</taxon>
        <taxon>Streptomyces</taxon>
    </lineage>
</organism>
<accession>A0A0L8M469</accession>
<keyword evidence="1" id="KW-0812">Transmembrane</keyword>
<feature type="transmembrane region" description="Helical" evidence="1">
    <location>
        <begin position="145"/>
        <end position="169"/>
    </location>
</feature>
<feature type="transmembrane region" description="Helical" evidence="1">
    <location>
        <begin position="80"/>
        <end position="100"/>
    </location>
</feature>
<name>A0A0L8M469_STRVG</name>
<dbReference type="PANTHER" id="PTHR23542:SF1">
    <property type="entry name" value="MAJOR FACILITATOR SUPERFAMILY (MFS) PROFILE DOMAIN-CONTAINING PROTEIN"/>
    <property type="match status" value="1"/>
</dbReference>
<dbReference type="EMBL" id="LGUV01000370">
    <property type="protein sequence ID" value="KOG45178.1"/>
    <property type="molecule type" value="Genomic_DNA"/>
</dbReference>
<dbReference type="GO" id="GO:0022857">
    <property type="term" value="F:transmembrane transporter activity"/>
    <property type="evidence" value="ECO:0007669"/>
    <property type="project" value="InterPro"/>
</dbReference>
<feature type="transmembrane region" description="Helical" evidence="1">
    <location>
        <begin position="175"/>
        <end position="196"/>
    </location>
</feature>
<proteinExistence type="predicted"/>
<comment type="caution">
    <text evidence="2">The sequence shown here is derived from an EMBL/GenBank/DDBJ whole genome shotgun (WGS) entry which is preliminary data.</text>
</comment>
<feature type="transmembrane region" description="Helical" evidence="1">
    <location>
        <begin position="304"/>
        <end position="328"/>
    </location>
</feature>
<feature type="transmembrane region" description="Helical" evidence="1">
    <location>
        <begin position="365"/>
        <end position="388"/>
    </location>
</feature>
<evidence type="ECO:0000313" key="3">
    <source>
        <dbReference type="Proteomes" id="UP000037084"/>
    </source>
</evidence>
<dbReference type="InterPro" id="IPR011701">
    <property type="entry name" value="MFS"/>
</dbReference>
<evidence type="ECO:0000256" key="1">
    <source>
        <dbReference type="SAM" id="Phobius"/>
    </source>
</evidence>
<dbReference type="OrthoDB" id="4169357at2"/>
<protein>
    <recommendedName>
        <fullName evidence="4">Major facilitator superfamily (MFS) profile domain-containing protein</fullName>
    </recommendedName>
</protein>
<evidence type="ECO:0008006" key="4">
    <source>
        <dbReference type="Google" id="ProtNLM"/>
    </source>
</evidence>
<feature type="transmembrane region" description="Helical" evidence="1">
    <location>
        <begin position="247"/>
        <end position="269"/>
    </location>
</feature>
<sequence>MTLGHKGLGRYRQLLSEPGMVGCGVAALASKLQGSMFTLSLLLTTAPGRSYAVAGAVAAVSALGGIAAPARGRLLDRHPYASVLWSVLALHAALVALIVVNEVAHGPLLLTFTGALAANVVAPPVGVLTRVMWRSVTTEETRSTALALDAVLADAGFIVGPLLVGVLSAVLVSQVALGTTVLVSALATVLLLRALAGREPAKSVGKQQSWMGSLTSVPLRLHLGCALFFSAVVGVVEVSLISYGGELLGSVSVSVLSAGSIVGGLVIGALPPVRAAQVSQLPRLLSYLGLAATALAMAGTSRPVVVIALTLAVGMAFGPCFVAMYGMTGDLAPIGTAAETQAWVGAALQGGAALGQAAGAFAFGLWGFGAGVGLAPVFALMAAGLGVLTDRLRRPVTAQ</sequence>
<reference evidence="3" key="1">
    <citation type="submission" date="2015-07" db="EMBL/GenBank/DDBJ databases">
        <authorList>
            <consortium name="Consortium for Microbial Forensics and Genomics (microFORGE)"/>
            <person name="Knight B.M."/>
            <person name="Roberts D.P."/>
            <person name="Lin D."/>
            <person name="Hari K."/>
            <person name="Fletcher J."/>
            <person name="Melcher U."/>
            <person name="Blagden T."/>
            <person name="Winegar R.A."/>
        </authorList>
    </citation>
    <scope>NUCLEOTIDE SEQUENCE [LARGE SCALE GENOMIC DNA]</scope>
    <source>
        <strain evidence="3">NRRL B-1447</strain>
    </source>
</reference>
<evidence type="ECO:0000313" key="2">
    <source>
        <dbReference type="EMBL" id="KOG45178.1"/>
    </source>
</evidence>
<keyword evidence="1" id="KW-0472">Membrane</keyword>
<feature type="transmembrane region" description="Helical" evidence="1">
    <location>
        <begin position="112"/>
        <end position="133"/>
    </location>
</feature>
<dbReference type="AlphaFoldDB" id="A0A0L8M469"/>
<feature type="transmembrane region" description="Helical" evidence="1">
    <location>
        <begin position="21"/>
        <end position="43"/>
    </location>
</feature>
<dbReference type="Proteomes" id="UP000037084">
    <property type="component" value="Unassembled WGS sequence"/>
</dbReference>
<dbReference type="Pfam" id="PF07690">
    <property type="entry name" value="MFS_1"/>
    <property type="match status" value="1"/>
</dbReference>
<feature type="transmembrane region" description="Helical" evidence="1">
    <location>
        <begin position="217"/>
        <end position="241"/>
    </location>
</feature>
<dbReference type="RefSeq" id="WP_053176818.1">
    <property type="nucleotide sequence ID" value="NZ_LGUV01000370.1"/>
</dbReference>
<dbReference type="Gene3D" id="1.20.1250.20">
    <property type="entry name" value="MFS general substrate transporter like domains"/>
    <property type="match status" value="1"/>
</dbReference>
<dbReference type="InterPro" id="IPR036259">
    <property type="entry name" value="MFS_trans_sf"/>
</dbReference>
<dbReference type="SUPFAM" id="SSF103473">
    <property type="entry name" value="MFS general substrate transporter"/>
    <property type="match status" value="1"/>
</dbReference>
<dbReference type="PANTHER" id="PTHR23542">
    <property type="match status" value="1"/>
</dbReference>
<dbReference type="PATRIC" id="fig|1961.12.peg.7283"/>
<keyword evidence="1" id="KW-1133">Transmembrane helix</keyword>
<gene>
    <name evidence="2" type="ORF">ADK75_32990</name>
</gene>
<feature type="transmembrane region" description="Helical" evidence="1">
    <location>
        <begin position="49"/>
        <end position="68"/>
    </location>
</feature>